<evidence type="ECO:0000313" key="15">
    <source>
        <dbReference type="Proteomes" id="UP000186890"/>
    </source>
</evidence>
<evidence type="ECO:0000256" key="9">
    <source>
        <dbReference type="ARBA" id="ARBA00022989"/>
    </source>
</evidence>
<evidence type="ECO:0000256" key="5">
    <source>
        <dbReference type="ARBA" id="ARBA00022448"/>
    </source>
</evidence>
<evidence type="ECO:0000313" key="14">
    <source>
        <dbReference type="EMBL" id="OLF47182.1"/>
    </source>
</evidence>
<dbReference type="GO" id="GO:0042910">
    <property type="term" value="F:xenobiotic transmembrane transporter activity"/>
    <property type="evidence" value="ECO:0007669"/>
    <property type="project" value="InterPro"/>
</dbReference>
<dbReference type="Proteomes" id="UP000186890">
    <property type="component" value="Unassembled WGS sequence"/>
</dbReference>
<sequence length="428" mass="45490">MVDNRKIMQIALPAMAENILQMLMGMVDGYLVASLGLVAISGVSVAGNIIAIYQAIFIALGAAISSVLARSMGAGDADSQSYHATEALKITFFLSLVLGLISLIFGRDMLRLLGTETAVAEVGGLFLAIVGGTIVLLGLMTSLGALVRTTGNPRLPMYVSLLTNLLNAIFSSLFIFGLHWGIVGVALGTVLARLVGVLVLWKSLSISFARPSWGLDKDLLSLSLPAAGERLMMRAGDVVIIALVVRFGTEAVAGNAIGEVLTQFNYMPAFGIATATVLLVARSLGQGNQEAIDQTARKTYWLAIGLMLPVALLMFAFGRPLTYLYTQDSGAVAASLLVVLFSLLGVPFTAGTVIYTAVWQGLGNGKLPFYATTMGMWVIRIGLGYLLGVTLQLGLPGIWAGTLLDNAFRWLFLGILYKRHKKQIIAKT</sequence>
<keyword evidence="6" id="KW-0050">Antiport</keyword>
<feature type="transmembrane region" description="Helical" evidence="13">
    <location>
        <begin position="182"/>
        <end position="201"/>
    </location>
</feature>
<dbReference type="PIRSF" id="PIRSF006603">
    <property type="entry name" value="DinF"/>
    <property type="match status" value="1"/>
</dbReference>
<feature type="transmembrane region" description="Helical" evidence="13">
    <location>
        <begin position="20"/>
        <end position="43"/>
    </location>
</feature>
<keyword evidence="10" id="KW-0406">Ion transport</keyword>
<gene>
    <name evidence="14" type="ORF">BU202_08870</name>
</gene>
<dbReference type="PANTHER" id="PTHR43298">
    <property type="entry name" value="MULTIDRUG RESISTANCE PROTEIN NORM-RELATED"/>
    <property type="match status" value="1"/>
</dbReference>
<feature type="transmembrane region" description="Helical" evidence="13">
    <location>
        <begin position="90"/>
        <end position="110"/>
    </location>
</feature>
<feature type="transmembrane region" description="Helical" evidence="13">
    <location>
        <begin position="367"/>
        <end position="386"/>
    </location>
</feature>
<comment type="subcellular location">
    <subcellularLocation>
        <location evidence="2">Cell membrane</location>
        <topology evidence="2">Multi-pass membrane protein</topology>
    </subcellularLocation>
</comment>
<evidence type="ECO:0000256" key="10">
    <source>
        <dbReference type="ARBA" id="ARBA00023065"/>
    </source>
</evidence>
<dbReference type="InterPro" id="IPR050222">
    <property type="entry name" value="MATE_MdtK"/>
</dbReference>
<feature type="transmembrane region" description="Helical" evidence="13">
    <location>
        <begin position="263"/>
        <end position="280"/>
    </location>
</feature>
<keyword evidence="5" id="KW-0813">Transport</keyword>
<comment type="function">
    <text evidence="1">Multidrug efflux pump.</text>
</comment>
<evidence type="ECO:0000256" key="4">
    <source>
        <dbReference type="ARBA" id="ARBA00020268"/>
    </source>
</evidence>
<dbReference type="Pfam" id="PF01554">
    <property type="entry name" value="MatE"/>
    <property type="match status" value="2"/>
</dbReference>
<dbReference type="EMBL" id="MSJM01000008">
    <property type="protein sequence ID" value="OLF47182.1"/>
    <property type="molecule type" value="Genomic_DNA"/>
</dbReference>
<dbReference type="InterPro" id="IPR002528">
    <property type="entry name" value="MATE_fam"/>
</dbReference>
<keyword evidence="11 13" id="KW-0472">Membrane</keyword>
<evidence type="ECO:0000256" key="13">
    <source>
        <dbReference type="SAM" id="Phobius"/>
    </source>
</evidence>
<dbReference type="GO" id="GO:0015297">
    <property type="term" value="F:antiporter activity"/>
    <property type="evidence" value="ECO:0007669"/>
    <property type="project" value="UniProtKB-KW"/>
</dbReference>
<protein>
    <recommendedName>
        <fullName evidence="4">Probable multidrug resistance protein NorM</fullName>
    </recommendedName>
    <alternativeName>
        <fullName evidence="12">Multidrug-efflux transporter</fullName>
    </alternativeName>
</protein>
<dbReference type="NCBIfam" id="TIGR00797">
    <property type="entry name" value="matE"/>
    <property type="match status" value="1"/>
</dbReference>
<dbReference type="PANTHER" id="PTHR43298:SF2">
    <property type="entry name" value="FMN_FAD EXPORTER YEEO-RELATED"/>
    <property type="match status" value="1"/>
</dbReference>
<name>A0A1Q8E5X0_9STRE</name>
<reference evidence="15" key="1">
    <citation type="submission" date="2016-12" db="EMBL/GenBank/DDBJ databases">
        <authorList>
            <person name="Gulvik C.A."/>
        </authorList>
    </citation>
    <scope>NUCLEOTIDE SEQUENCE [LARGE SCALE GENOMIC DNA]</scope>
    <source>
        <strain evidence="15">NED12-00049-6B</strain>
    </source>
</reference>
<feature type="transmembrane region" description="Helical" evidence="13">
    <location>
        <begin position="158"/>
        <end position="176"/>
    </location>
</feature>
<evidence type="ECO:0000256" key="2">
    <source>
        <dbReference type="ARBA" id="ARBA00004651"/>
    </source>
</evidence>
<organism evidence="14 15">
    <name type="scientific">Streptococcus cuniculi</name>
    <dbReference type="NCBI Taxonomy" id="1432788"/>
    <lineage>
        <taxon>Bacteria</taxon>
        <taxon>Bacillati</taxon>
        <taxon>Bacillota</taxon>
        <taxon>Bacilli</taxon>
        <taxon>Lactobacillales</taxon>
        <taxon>Streptococcaceae</taxon>
        <taxon>Streptococcus</taxon>
    </lineage>
</organism>
<dbReference type="AlphaFoldDB" id="A0A1Q8E5X0"/>
<dbReference type="GO" id="GO:0005886">
    <property type="term" value="C:plasma membrane"/>
    <property type="evidence" value="ECO:0007669"/>
    <property type="project" value="UniProtKB-SubCell"/>
</dbReference>
<keyword evidence="15" id="KW-1185">Reference proteome</keyword>
<dbReference type="OrthoDB" id="9806302at2"/>
<feature type="transmembrane region" description="Helical" evidence="13">
    <location>
        <begin position="300"/>
        <end position="318"/>
    </location>
</feature>
<dbReference type="GO" id="GO:0006811">
    <property type="term" value="P:monoatomic ion transport"/>
    <property type="evidence" value="ECO:0007669"/>
    <property type="project" value="UniProtKB-KW"/>
</dbReference>
<dbReference type="InterPro" id="IPR048279">
    <property type="entry name" value="MdtK-like"/>
</dbReference>
<keyword evidence="7" id="KW-1003">Cell membrane</keyword>
<evidence type="ECO:0000256" key="6">
    <source>
        <dbReference type="ARBA" id="ARBA00022449"/>
    </source>
</evidence>
<feature type="transmembrane region" description="Helical" evidence="13">
    <location>
        <begin position="330"/>
        <end position="355"/>
    </location>
</feature>
<feature type="transmembrane region" description="Helical" evidence="13">
    <location>
        <begin position="122"/>
        <end position="146"/>
    </location>
</feature>
<comment type="similarity">
    <text evidence="3">Belongs to the multi antimicrobial extrusion (MATE) (TC 2.A.66.1) family.</text>
</comment>
<evidence type="ECO:0000256" key="12">
    <source>
        <dbReference type="ARBA" id="ARBA00031636"/>
    </source>
</evidence>
<dbReference type="RefSeq" id="WP_075105423.1">
    <property type="nucleotide sequence ID" value="NZ_MSJM01000008.1"/>
</dbReference>
<keyword evidence="8 13" id="KW-0812">Transmembrane</keyword>
<feature type="transmembrane region" description="Helical" evidence="13">
    <location>
        <begin position="49"/>
        <end position="69"/>
    </location>
</feature>
<evidence type="ECO:0000256" key="8">
    <source>
        <dbReference type="ARBA" id="ARBA00022692"/>
    </source>
</evidence>
<keyword evidence="9 13" id="KW-1133">Transmembrane helix</keyword>
<evidence type="ECO:0000256" key="1">
    <source>
        <dbReference type="ARBA" id="ARBA00003408"/>
    </source>
</evidence>
<proteinExistence type="inferred from homology"/>
<evidence type="ECO:0000256" key="3">
    <source>
        <dbReference type="ARBA" id="ARBA00010199"/>
    </source>
</evidence>
<evidence type="ECO:0000256" key="11">
    <source>
        <dbReference type="ARBA" id="ARBA00023136"/>
    </source>
</evidence>
<feature type="transmembrane region" description="Helical" evidence="13">
    <location>
        <begin position="398"/>
        <end position="417"/>
    </location>
</feature>
<comment type="caution">
    <text evidence="14">The sequence shown here is derived from an EMBL/GenBank/DDBJ whole genome shotgun (WGS) entry which is preliminary data.</text>
</comment>
<dbReference type="CDD" id="cd13137">
    <property type="entry name" value="MATE_NorM_like"/>
    <property type="match status" value="1"/>
</dbReference>
<accession>A0A1Q8E5X0</accession>
<evidence type="ECO:0000256" key="7">
    <source>
        <dbReference type="ARBA" id="ARBA00022475"/>
    </source>
</evidence>